<comment type="caution">
    <text evidence="2">The sequence shown here is derived from an EMBL/GenBank/DDBJ whole genome shotgun (WGS) entry which is preliminary data.</text>
</comment>
<dbReference type="EMBL" id="RJVU01053030">
    <property type="protein sequence ID" value="ROL40995.1"/>
    <property type="molecule type" value="Genomic_DNA"/>
</dbReference>
<evidence type="ECO:0000313" key="3">
    <source>
        <dbReference type="Proteomes" id="UP000281406"/>
    </source>
</evidence>
<dbReference type="AlphaFoldDB" id="A0A3N0Y472"/>
<proteinExistence type="predicted"/>
<gene>
    <name evidence="2" type="ORF">DPX16_22838</name>
</gene>
<dbReference type="Proteomes" id="UP000281406">
    <property type="component" value="Unassembled WGS sequence"/>
</dbReference>
<organism evidence="2 3">
    <name type="scientific">Anabarilius grahami</name>
    <name type="common">Kanglang fish</name>
    <name type="synonym">Barilius grahami</name>
    <dbReference type="NCBI Taxonomy" id="495550"/>
    <lineage>
        <taxon>Eukaryota</taxon>
        <taxon>Metazoa</taxon>
        <taxon>Chordata</taxon>
        <taxon>Craniata</taxon>
        <taxon>Vertebrata</taxon>
        <taxon>Euteleostomi</taxon>
        <taxon>Actinopterygii</taxon>
        <taxon>Neopterygii</taxon>
        <taxon>Teleostei</taxon>
        <taxon>Ostariophysi</taxon>
        <taxon>Cypriniformes</taxon>
        <taxon>Xenocyprididae</taxon>
        <taxon>Xenocypridinae</taxon>
        <taxon>Xenocypridinae incertae sedis</taxon>
        <taxon>Anabarilius</taxon>
    </lineage>
</organism>
<evidence type="ECO:0000313" key="2">
    <source>
        <dbReference type="EMBL" id="ROL40995.1"/>
    </source>
</evidence>
<name>A0A3N0Y472_ANAGA</name>
<sequence>MADYIYYYLRKASDTDSDPDLSNIDRIYVIPNPIHVREERDERDETDSSEDSEYTPPPYELAGFKLNISDVPVTPDSEMEASYVPPPPYSPPLNMPSQSSSPQQ</sequence>
<accession>A0A3N0Y472</accession>
<feature type="compositionally biased region" description="Polar residues" evidence="1">
    <location>
        <begin position="95"/>
        <end position="104"/>
    </location>
</feature>
<evidence type="ECO:0000256" key="1">
    <source>
        <dbReference type="SAM" id="MobiDB-lite"/>
    </source>
</evidence>
<reference evidence="2 3" key="1">
    <citation type="submission" date="2018-10" db="EMBL/GenBank/DDBJ databases">
        <title>Genome assembly for a Yunnan-Guizhou Plateau 3E fish, Anabarilius grahami (Regan), and its evolutionary and genetic applications.</title>
        <authorList>
            <person name="Jiang W."/>
        </authorList>
    </citation>
    <scope>NUCLEOTIDE SEQUENCE [LARGE SCALE GENOMIC DNA]</scope>
    <source>
        <strain evidence="2">AG-KIZ</strain>
        <tissue evidence="2">Muscle</tissue>
    </source>
</reference>
<feature type="compositionally biased region" description="Acidic residues" evidence="1">
    <location>
        <begin position="41"/>
        <end position="53"/>
    </location>
</feature>
<feature type="compositionally biased region" description="Pro residues" evidence="1">
    <location>
        <begin position="84"/>
        <end position="94"/>
    </location>
</feature>
<keyword evidence="3" id="KW-1185">Reference proteome</keyword>
<protein>
    <submittedName>
        <fullName evidence="2">Uncharacterized protein</fullName>
    </submittedName>
</protein>
<feature type="region of interest" description="Disordered" evidence="1">
    <location>
        <begin position="33"/>
        <end position="104"/>
    </location>
</feature>